<accession>L8GFX2</accession>
<dbReference type="OrthoDB" id="21627at2759"/>
<dbReference type="Gene3D" id="2.30.29.30">
    <property type="entry name" value="Pleckstrin-homology domain (PH domain)/Phosphotyrosine-binding domain (PTB)"/>
    <property type="match status" value="1"/>
</dbReference>
<dbReference type="SMART" id="SM00233">
    <property type="entry name" value="PH"/>
    <property type="match status" value="1"/>
</dbReference>
<dbReference type="AlphaFoldDB" id="L8GFX2"/>
<dbReference type="PROSITE" id="PS50003">
    <property type="entry name" value="PH_DOMAIN"/>
    <property type="match status" value="1"/>
</dbReference>
<dbReference type="Proteomes" id="UP000011083">
    <property type="component" value="Unassembled WGS sequence"/>
</dbReference>
<gene>
    <name evidence="3" type="ORF">ACA1_258600</name>
</gene>
<feature type="domain" description="PH" evidence="2">
    <location>
        <begin position="16"/>
        <end position="114"/>
    </location>
</feature>
<evidence type="ECO:0000256" key="1">
    <source>
        <dbReference type="SAM" id="MobiDB-lite"/>
    </source>
</evidence>
<reference evidence="3 4" key="1">
    <citation type="journal article" date="2013" name="Genome Biol.">
        <title>Genome of Acanthamoeba castellanii highlights extensive lateral gene transfer and early evolution of tyrosine kinase signaling.</title>
        <authorList>
            <person name="Clarke M."/>
            <person name="Lohan A.J."/>
            <person name="Liu B."/>
            <person name="Lagkouvardos I."/>
            <person name="Roy S."/>
            <person name="Zafar N."/>
            <person name="Bertelli C."/>
            <person name="Schilde C."/>
            <person name="Kianianmomeni A."/>
            <person name="Burglin T.R."/>
            <person name="Frech C."/>
            <person name="Turcotte B."/>
            <person name="Kopec K.O."/>
            <person name="Synnott J.M."/>
            <person name="Choo C."/>
            <person name="Paponov I."/>
            <person name="Finkler A."/>
            <person name="Soon Heng Tan C."/>
            <person name="Hutchins A.P."/>
            <person name="Weinmeier T."/>
            <person name="Rattei T."/>
            <person name="Chu J.S."/>
            <person name="Gimenez G."/>
            <person name="Irimia M."/>
            <person name="Rigden D.J."/>
            <person name="Fitzpatrick D.A."/>
            <person name="Lorenzo-Morales J."/>
            <person name="Bateman A."/>
            <person name="Chiu C.H."/>
            <person name="Tang P."/>
            <person name="Hegemann P."/>
            <person name="Fromm H."/>
            <person name="Raoult D."/>
            <person name="Greub G."/>
            <person name="Miranda-Saavedra D."/>
            <person name="Chen N."/>
            <person name="Nash P."/>
            <person name="Ginger M.L."/>
            <person name="Horn M."/>
            <person name="Schaap P."/>
            <person name="Caler L."/>
            <person name="Loftus B."/>
        </authorList>
    </citation>
    <scope>NUCLEOTIDE SEQUENCE [LARGE SCALE GENOMIC DNA]</scope>
    <source>
        <strain evidence="3 4">Neff</strain>
    </source>
</reference>
<proteinExistence type="predicted"/>
<dbReference type="InterPro" id="IPR011993">
    <property type="entry name" value="PH-like_dom_sf"/>
</dbReference>
<dbReference type="KEGG" id="acan:ACA1_258600"/>
<feature type="region of interest" description="Disordered" evidence="1">
    <location>
        <begin position="138"/>
        <end position="161"/>
    </location>
</feature>
<dbReference type="RefSeq" id="XP_004333611.1">
    <property type="nucleotide sequence ID" value="XM_004333563.1"/>
</dbReference>
<evidence type="ECO:0000313" key="3">
    <source>
        <dbReference type="EMBL" id="ELR11598.1"/>
    </source>
</evidence>
<dbReference type="CDD" id="cd00821">
    <property type="entry name" value="PH"/>
    <property type="match status" value="1"/>
</dbReference>
<dbReference type="EMBL" id="KB008148">
    <property type="protein sequence ID" value="ELR11598.1"/>
    <property type="molecule type" value="Genomic_DNA"/>
</dbReference>
<dbReference type="GeneID" id="14912107"/>
<feature type="compositionally biased region" description="Basic and acidic residues" evidence="1">
    <location>
        <begin position="138"/>
        <end position="155"/>
    </location>
</feature>
<dbReference type="Pfam" id="PF00169">
    <property type="entry name" value="PH"/>
    <property type="match status" value="1"/>
</dbReference>
<evidence type="ECO:0000259" key="2">
    <source>
        <dbReference type="PROSITE" id="PS50003"/>
    </source>
</evidence>
<dbReference type="InterPro" id="IPR001849">
    <property type="entry name" value="PH_domain"/>
</dbReference>
<dbReference type="VEuPathDB" id="AmoebaDB:ACA1_258600"/>
<protein>
    <submittedName>
        <fullName evidence="3">PH domain containing protein</fullName>
    </submittedName>
</protein>
<dbReference type="SUPFAM" id="SSF50729">
    <property type="entry name" value="PH domain-like"/>
    <property type="match status" value="1"/>
</dbReference>
<evidence type="ECO:0000313" key="4">
    <source>
        <dbReference type="Proteomes" id="UP000011083"/>
    </source>
</evidence>
<name>L8GFX2_ACACF</name>
<keyword evidence="4" id="KW-1185">Reference proteome</keyword>
<organism evidence="3 4">
    <name type="scientific">Acanthamoeba castellanii (strain ATCC 30010 / Neff)</name>
    <dbReference type="NCBI Taxonomy" id="1257118"/>
    <lineage>
        <taxon>Eukaryota</taxon>
        <taxon>Amoebozoa</taxon>
        <taxon>Discosea</taxon>
        <taxon>Longamoebia</taxon>
        <taxon>Centramoebida</taxon>
        <taxon>Acanthamoebidae</taxon>
        <taxon>Acanthamoeba</taxon>
    </lineage>
</organism>
<sequence length="161" mass="18337">MASSSLPPSGAKDLTNPPLEGWLVKQGSNKFSAERRRWFELDYRRKVLYYFKKPNLPSTSCIGFVDLMLASSIVPANEKLFQFQINTPGRSYVLTAPSDSEFKKWVNGLSHFHMVEARHQPPDCQFQLSHSAEHLRLLSPPDDPKPQRPQQERCGHCQTGP</sequence>